<dbReference type="STRING" id="37546.A0A1B0G079"/>
<organism evidence="15 16">
    <name type="scientific">Glossina morsitans morsitans</name>
    <name type="common">Savannah tsetse fly</name>
    <dbReference type="NCBI Taxonomy" id="37546"/>
    <lineage>
        <taxon>Eukaryota</taxon>
        <taxon>Metazoa</taxon>
        <taxon>Ecdysozoa</taxon>
        <taxon>Arthropoda</taxon>
        <taxon>Hexapoda</taxon>
        <taxon>Insecta</taxon>
        <taxon>Pterygota</taxon>
        <taxon>Neoptera</taxon>
        <taxon>Endopterygota</taxon>
        <taxon>Diptera</taxon>
        <taxon>Brachycera</taxon>
        <taxon>Muscomorpha</taxon>
        <taxon>Hippoboscoidea</taxon>
        <taxon>Glossinidae</taxon>
        <taxon>Glossina</taxon>
    </lineage>
</organism>
<name>A0A1B0G079_GLOMM</name>
<feature type="transmembrane region" description="Helical" evidence="13">
    <location>
        <begin position="25"/>
        <end position="45"/>
    </location>
</feature>
<evidence type="ECO:0000256" key="1">
    <source>
        <dbReference type="ARBA" id="ARBA00004477"/>
    </source>
</evidence>
<evidence type="ECO:0000256" key="12">
    <source>
        <dbReference type="ARBA" id="ARBA00049763"/>
    </source>
</evidence>
<evidence type="ECO:0000256" key="4">
    <source>
        <dbReference type="ARBA" id="ARBA00022692"/>
    </source>
</evidence>
<evidence type="ECO:0000256" key="10">
    <source>
        <dbReference type="ARBA" id="ARBA00047280"/>
    </source>
</evidence>
<dbReference type="GO" id="GO:0004222">
    <property type="term" value="F:metalloendopeptidase activity"/>
    <property type="evidence" value="ECO:0007669"/>
    <property type="project" value="InterPro"/>
</dbReference>
<dbReference type="AlphaFoldDB" id="A0A1B0G079"/>
<evidence type="ECO:0000256" key="13">
    <source>
        <dbReference type="SAM" id="Phobius"/>
    </source>
</evidence>
<proteinExistence type="inferred from homology"/>
<keyword evidence="5" id="KW-0378">Hydrolase</keyword>
<evidence type="ECO:0000256" key="8">
    <source>
        <dbReference type="ARBA" id="ARBA00023136"/>
    </source>
</evidence>
<feature type="transmembrane region" description="Helical" evidence="13">
    <location>
        <begin position="175"/>
        <end position="195"/>
    </location>
</feature>
<evidence type="ECO:0000256" key="3">
    <source>
        <dbReference type="ARBA" id="ARBA00022670"/>
    </source>
</evidence>
<dbReference type="PANTHER" id="PTHR13046:SF0">
    <property type="entry name" value="CAAX PRENYL PROTEASE 2"/>
    <property type="match status" value="1"/>
</dbReference>
<dbReference type="PANTHER" id="PTHR13046">
    <property type="entry name" value="PROTEASE U48 CAAX PRENYL PROTEASE RCE1"/>
    <property type="match status" value="1"/>
</dbReference>
<dbReference type="InterPro" id="IPR039731">
    <property type="entry name" value="Rce1"/>
</dbReference>
<feature type="domain" description="CAAX prenyl protease 2/Lysostaphin resistance protein A-like" evidence="14">
    <location>
        <begin position="144"/>
        <end position="248"/>
    </location>
</feature>
<dbReference type="VEuPathDB" id="VectorBase:GMOY006645"/>
<evidence type="ECO:0000256" key="5">
    <source>
        <dbReference type="ARBA" id="ARBA00022801"/>
    </source>
</evidence>
<keyword evidence="8 13" id="KW-0472">Membrane</keyword>
<comment type="subcellular location">
    <subcellularLocation>
        <location evidence="1">Endoplasmic reticulum membrane</location>
        <topology evidence="1">Multi-pass membrane protein</topology>
    </subcellularLocation>
</comment>
<dbReference type="GO" id="GO:0071586">
    <property type="term" value="P:CAAX-box protein processing"/>
    <property type="evidence" value="ECO:0007669"/>
    <property type="project" value="InterPro"/>
</dbReference>
<dbReference type="InterPro" id="IPR003675">
    <property type="entry name" value="Rce1/LyrA-like_dom"/>
</dbReference>
<feature type="transmembrane region" description="Helical" evidence="13">
    <location>
        <begin position="61"/>
        <end position="79"/>
    </location>
</feature>
<reference evidence="15" key="1">
    <citation type="submission" date="2020-05" db="UniProtKB">
        <authorList>
            <consortium name="EnsemblMetazoa"/>
        </authorList>
    </citation>
    <scope>IDENTIFICATION</scope>
    <source>
        <strain evidence="15">Yale</strain>
    </source>
</reference>
<evidence type="ECO:0000256" key="9">
    <source>
        <dbReference type="ARBA" id="ARBA00032607"/>
    </source>
</evidence>
<comment type="similarity">
    <text evidence="2">Belongs to the peptidase U48 family.</text>
</comment>
<evidence type="ECO:0000313" key="16">
    <source>
        <dbReference type="Proteomes" id="UP000092444"/>
    </source>
</evidence>
<evidence type="ECO:0000256" key="6">
    <source>
        <dbReference type="ARBA" id="ARBA00022824"/>
    </source>
</evidence>
<evidence type="ECO:0000256" key="11">
    <source>
        <dbReference type="ARBA" id="ARBA00049729"/>
    </source>
</evidence>
<keyword evidence="3" id="KW-0645">Protease</keyword>
<evidence type="ECO:0000313" key="15">
    <source>
        <dbReference type="EnsemblMetazoa" id="GMOY006645-PA"/>
    </source>
</evidence>
<keyword evidence="16" id="KW-1185">Reference proteome</keyword>
<dbReference type="EC" id="3.4.26.1" evidence="11"/>
<protein>
    <recommendedName>
        <fullName evidence="12">CAAX prenyl protease 2</fullName>
        <ecNumber evidence="11">3.4.26.1</ecNumber>
    </recommendedName>
    <alternativeName>
        <fullName evidence="9">Farnesylated proteins-converting enzyme 2</fullName>
    </alternativeName>
</protein>
<dbReference type="Pfam" id="PF02517">
    <property type="entry name" value="Rce1-like"/>
    <property type="match status" value="1"/>
</dbReference>
<keyword evidence="7 13" id="KW-1133">Transmembrane helix</keyword>
<feature type="transmembrane region" description="Helical" evidence="13">
    <location>
        <begin position="99"/>
        <end position="121"/>
    </location>
</feature>
<dbReference type="EMBL" id="CCAG010016737">
    <property type="status" value="NOT_ANNOTATED_CDS"/>
    <property type="molecule type" value="Genomic_DNA"/>
</dbReference>
<evidence type="ECO:0000259" key="14">
    <source>
        <dbReference type="Pfam" id="PF02517"/>
    </source>
</evidence>
<accession>A0A1B0G079</accession>
<sequence length="386" mass="44008">MNETNNTDKMFEISVIETVPRVSKIITISCCLAMSILYVSSLYIWNNKHNRDHPATVKRRFLSVSVVMLVAPVFLYSFSSTELMEKVQFNELLGLRWHGLLMAILIPYLLTMLLFLGPLCVELQSESQKMFFDFEFWKSSFKNILWIRNHVMAPLSEEFVFRACMMPLILQSFSPLASVFITPLFFGVAHVHHIIERLTMGMDFTTALIISLSQLAYTTLFGFYSAYLFARTGHFIAPFLVHAFCNHMGLPDLQELWQQQLWKRILLICCYIGGFIGWTLRNHPVSVTIAISCLEKPQRGASRAPFIKIINGALFIKVFNRSSKGMSLVTVAPRYFGEVFSNYFSKSQFISKQFPKSSITSSTCLHWSAQSAENNNTATSLVLNSG</sequence>
<dbReference type="Proteomes" id="UP000092444">
    <property type="component" value="Unassembled WGS sequence"/>
</dbReference>
<comment type="catalytic activity">
    <reaction evidence="10">
        <text>Hydrolyzes the peptide bond -P2-(S-farnesyl or geranylgeranyl)C-P1'-P2'-P3'-COOH where P1' and P2' are amino acids with aliphatic sidechains and P3' is any C-terminal residue.</text>
        <dbReference type="EC" id="3.4.26.1"/>
    </reaction>
</comment>
<keyword evidence="4 13" id="KW-0812">Transmembrane</keyword>
<evidence type="ECO:0000256" key="2">
    <source>
        <dbReference type="ARBA" id="ARBA00006897"/>
    </source>
</evidence>
<evidence type="ECO:0000256" key="7">
    <source>
        <dbReference type="ARBA" id="ARBA00022989"/>
    </source>
</evidence>
<dbReference type="EnsemblMetazoa" id="GMOY006645-RA">
    <property type="protein sequence ID" value="GMOY006645-PA"/>
    <property type="gene ID" value="GMOY006645"/>
</dbReference>
<dbReference type="PhylomeDB" id="A0A1B0G079"/>
<dbReference type="GO" id="GO:0005789">
    <property type="term" value="C:endoplasmic reticulum membrane"/>
    <property type="evidence" value="ECO:0007669"/>
    <property type="project" value="UniProtKB-SubCell"/>
</dbReference>
<keyword evidence="6" id="KW-0256">Endoplasmic reticulum</keyword>
<feature type="transmembrane region" description="Helical" evidence="13">
    <location>
        <begin position="207"/>
        <end position="230"/>
    </location>
</feature>